<accession>A0ACC1APA4</accession>
<name>A0ACC1APA4_9ROSI</name>
<evidence type="ECO:0000313" key="1">
    <source>
        <dbReference type="EMBL" id="KAJ0088525.1"/>
    </source>
</evidence>
<reference evidence="2" key="1">
    <citation type="journal article" date="2023" name="G3 (Bethesda)">
        <title>Genome assembly and association tests identify interacting loci associated with vigor, precocity, and sex in interspecific pistachio rootstocks.</title>
        <authorList>
            <person name="Palmer W."/>
            <person name="Jacygrad E."/>
            <person name="Sagayaradj S."/>
            <person name="Cavanaugh K."/>
            <person name="Han R."/>
            <person name="Bertier L."/>
            <person name="Beede B."/>
            <person name="Kafkas S."/>
            <person name="Golino D."/>
            <person name="Preece J."/>
            <person name="Michelmore R."/>
        </authorList>
    </citation>
    <scope>NUCLEOTIDE SEQUENCE [LARGE SCALE GENOMIC DNA]</scope>
</reference>
<protein>
    <submittedName>
        <fullName evidence="1">Uncharacterized protein</fullName>
    </submittedName>
</protein>
<organism evidence="1 2">
    <name type="scientific">Pistacia atlantica</name>
    <dbReference type="NCBI Taxonomy" id="434234"/>
    <lineage>
        <taxon>Eukaryota</taxon>
        <taxon>Viridiplantae</taxon>
        <taxon>Streptophyta</taxon>
        <taxon>Embryophyta</taxon>
        <taxon>Tracheophyta</taxon>
        <taxon>Spermatophyta</taxon>
        <taxon>Magnoliopsida</taxon>
        <taxon>eudicotyledons</taxon>
        <taxon>Gunneridae</taxon>
        <taxon>Pentapetalae</taxon>
        <taxon>rosids</taxon>
        <taxon>malvids</taxon>
        <taxon>Sapindales</taxon>
        <taxon>Anacardiaceae</taxon>
        <taxon>Pistacia</taxon>
    </lineage>
</organism>
<sequence>MENGNLKSLCTSSNDPLNWGLVAEGLKGSHLGEVKCMVAEYRKPVVKLGGETLTIAQVAAIATDESGVKV</sequence>
<evidence type="ECO:0000313" key="2">
    <source>
        <dbReference type="Proteomes" id="UP001164250"/>
    </source>
</evidence>
<dbReference type="Proteomes" id="UP001164250">
    <property type="component" value="Chromosome 9"/>
</dbReference>
<proteinExistence type="predicted"/>
<keyword evidence="2" id="KW-1185">Reference proteome</keyword>
<gene>
    <name evidence="1" type="ORF">Patl1_32122</name>
</gene>
<dbReference type="EMBL" id="CM047905">
    <property type="protein sequence ID" value="KAJ0088525.1"/>
    <property type="molecule type" value="Genomic_DNA"/>
</dbReference>
<comment type="caution">
    <text evidence="1">The sequence shown here is derived from an EMBL/GenBank/DDBJ whole genome shotgun (WGS) entry which is preliminary data.</text>
</comment>